<evidence type="ECO:0000313" key="2">
    <source>
        <dbReference type="EMBL" id="MCA6079026.1"/>
    </source>
</evidence>
<organism evidence="2 3">
    <name type="scientific">Fulvivirga sedimenti</name>
    <dbReference type="NCBI Taxonomy" id="2879465"/>
    <lineage>
        <taxon>Bacteria</taxon>
        <taxon>Pseudomonadati</taxon>
        <taxon>Bacteroidota</taxon>
        <taxon>Cytophagia</taxon>
        <taxon>Cytophagales</taxon>
        <taxon>Fulvivirgaceae</taxon>
        <taxon>Fulvivirga</taxon>
    </lineage>
</organism>
<feature type="transmembrane region" description="Helical" evidence="1">
    <location>
        <begin position="16"/>
        <end position="34"/>
    </location>
</feature>
<dbReference type="Proteomes" id="UP001139409">
    <property type="component" value="Unassembled WGS sequence"/>
</dbReference>
<sequence length="152" mass="17121">MKDVKVHFESVARRSAFLLALALIVYFLIIRFVGLAENQTLRLVNFAILAVGVFLSVRRFRDKSDDRFTYIRGLLAGTFTAVLASALFGVFIWAYLLFLDPGFMADLKANAPFGPYLNPYIIAATLWIEGIFAGMVFSFLSMMMLTNNDENI</sequence>
<evidence type="ECO:0000256" key="1">
    <source>
        <dbReference type="SAM" id="Phobius"/>
    </source>
</evidence>
<evidence type="ECO:0000313" key="3">
    <source>
        <dbReference type="Proteomes" id="UP001139409"/>
    </source>
</evidence>
<keyword evidence="1" id="KW-0812">Transmembrane</keyword>
<dbReference type="AlphaFoldDB" id="A0A9X1HWA3"/>
<reference evidence="2" key="1">
    <citation type="submission" date="2021-09" db="EMBL/GenBank/DDBJ databases">
        <title>Fulvivirga sp. isolated from coastal sediment.</title>
        <authorList>
            <person name="Yu H."/>
        </authorList>
    </citation>
    <scope>NUCLEOTIDE SEQUENCE</scope>
    <source>
        <strain evidence="2">1062</strain>
    </source>
</reference>
<keyword evidence="3" id="KW-1185">Reference proteome</keyword>
<feature type="transmembrane region" description="Helical" evidence="1">
    <location>
        <begin position="69"/>
        <end position="96"/>
    </location>
</feature>
<accession>A0A9X1HWA3</accession>
<proteinExistence type="predicted"/>
<gene>
    <name evidence="2" type="ORF">LDX50_29400</name>
</gene>
<keyword evidence="1" id="KW-0472">Membrane</keyword>
<comment type="caution">
    <text evidence="2">The sequence shown here is derived from an EMBL/GenBank/DDBJ whole genome shotgun (WGS) entry which is preliminary data.</text>
</comment>
<name>A0A9X1HWA3_9BACT</name>
<feature type="transmembrane region" description="Helical" evidence="1">
    <location>
        <begin position="116"/>
        <end position="140"/>
    </location>
</feature>
<dbReference type="InterPro" id="IPR025250">
    <property type="entry name" value="DUF4199"/>
</dbReference>
<feature type="transmembrane region" description="Helical" evidence="1">
    <location>
        <begin position="40"/>
        <end position="57"/>
    </location>
</feature>
<dbReference type="RefSeq" id="WP_225699888.1">
    <property type="nucleotide sequence ID" value="NZ_JAIXNE010000008.1"/>
</dbReference>
<dbReference type="EMBL" id="JAIXNE010000008">
    <property type="protein sequence ID" value="MCA6079026.1"/>
    <property type="molecule type" value="Genomic_DNA"/>
</dbReference>
<protein>
    <submittedName>
        <fullName evidence="2">DUF4199 domain-containing protein</fullName>
    </submittedName>
</protein>
<keyword evidence="1" id="KW-1133">Transmembrane helix</keyword>
<dbReference type="Pfam" id="PF13858">
    <property type="entry name" value="DUF4199"/>
    <property type="match status" value="1"/>
</dbReference>